<geneLocation type="plasmid" evidence="4">
    <name>pfdu301a</name>
</geneLocation>
<protein>
    <submittedName>
        <fullName evidence="3">Tyrosine-type recombinase/integrase</fullName>
    </submittedName>
</protein>
<dbReference type="Proteomes" id="UP000501076">
    <property type="component" value="Plasmid pFDU301A"/>
</dbReference>
<evidence type="ECO:0000256" key="1">
    <source>
        <dbReference type="ARBA" id="ARBA00023172"/>
    </source>
</evidence>
<dbReference type="InterPro" id="IPR002104">
    <property type="entry name" value="Integrase_catalytic"/>
</dbReference>
<sequence length="190" mass="22424">MKTEGRQFVHPIRDRKKIAKMKEYLMNQSHFRYFLFVFGINTGINIKELCALKVKDVRNKMEFSIAEGRNKRIRIISISQSLKNEIDNYIRFMDDEEFLFASKKLLKPITRNYAWQIIKEAAQACGVKEQVGSQTMRKTFAYHQYMNNKDILRLKQILGYSDTRKALTYIGIDEETISKSIRKKSHGLKD</sequence>
<dbReference type="PROSITE" id="PS51898">
    <property type="entry name" value="TYR_RECOMBINASE"/>
    <property type="match status" value="1"/>
</dbReference>
<dbReference type="GO" id="GO:0006310">
    <property type="term" value="P:DNA recombination"/>
    <property type="evidence" value="ECO:0007669"/>
    <property type="project" value="UniProtKB-KW"/>
</dbReference>
<reference evidence="3 4" key="1">
    <citation type="submission" date="2019-10" db="EMBL/GenBank/DDBJ databases">
        <title>Complete genome sequences for adaption low water activity.</title>
        <authorList>
            <person name="Zhao L."/>
            <person name="Zhong J."/>
        </authorList>
    </citation>
    <scope>NUCLEOTIDE SEQUENCE [LARGE SCALE GENOMIC DNA]</scope>
    <source>
        <strain evidence="3 4">FDU301</strain>
        <plasmid evidence="4">pfdu301a</plasmid>
    </source>
</reference>
<evidence type="ECO:0000259" key="2">
    <source>
        <dbReference type="PROSITE" id="PS51898"/>
    </source>
</evidence>
<gene>
    <name evidence="3" type="ORF">FDZ14_30380</name>
</gene>
<keyword evidence="1" id="KW-0233">DNA recombination</keyword>
<organism evidence="3 4">
    <name type="scientific">Priestia megaterium</name>
    <name type="common">Bacillus megaterium</name>
    <dbReference type="NCBI Taxonomy" id="1404"/>
    <lineage>
        <taxon>Bacteria</taxon>
        <taxon>Bacillati</taxon>
        <taxon>Bacillota</taxon>
        <taxon>Bacilli</taxon>
        <taxon>Bacillales</taxon>
        <taxon>Bacillaceae</taxon>
        <taxon>Priestia</taxon>
    </lineage>
</organism>
<dbReference type="InterPro" id="IPR011010">
    <property type="entry name" value="DNA_brk_join_enz"/>
</dbReference>
<evidence type="ECO:0000313" key="3">
    <source>
        <dbReference type="EMBL" id="QJX80396.1"/>
    </source>
</evidence>
<keyword evidence="3" id="KW-0614">Plasmid</keyword>
<proteinExistence type="predicted"/>
<dbReference type="PANTHER" id="PTHR30349:SF82">
    <property type="entry name" value="INTEGRASE_RECOMBINASE YOEC-RELATED"/>
    <property type="match status" value="1"/>
</dbReference>
<dbReference type="RefSeq" id="WP_171778385.1">
    <property type="nucleotide sequence ID" value="NZ_CP045273.1"/>
</dbReference>
<dbReference type="GO" id="GO:0015074">
    <property type="term" value="P:DNA integration"/>
    <property type="evidence" value="ECO:0007669"/>
    <property type="project" value="InterPro"/>
</dbReference>
<dbReference type="PANTHER" id="PTHR30349">
    <property type="entry name" value="PHAGE INTEGRASE-RELATED"/>
    <property type="match status" value="1"/>
</dbReference>
<dbReference type="SUPFAM" id="SSF56349">
    <property type="entry name" value="DNA breaking-rejoining enzymes"/>
    <property type="match status" value="1"/>
</dbReference>
<dbReference type="AlphaFoldDB" id="A0A6M6E3Y5"/>
<accession>A0A6M6E3Y5</accession>
<name>A0A6M6E3Y5_PRIMG</name>
<dbReference type="InterPro" id="IPR013762">
    <property type="entry name" value="Integrase-like_cat_sf"/>
</dbReference>
<dbReference type="GO" id="GO:0003677">
    <property type="term" value="F:DNA binding"/>
    <property type="evidence" value="ECO:0007669"/>
    <property type="project" value="InterPro"/>
</dbReference>
<evidence type="ECO:0000313" key="4">
    <source>
        <dbReference type="Proteomes" id="UP000501076"/>
    </source>
</evidence>
<dbReference type="Gene3D" id="1.10.443.10">
    <property type="entry name" value="Intergrase catalytic core"/>
    <property type="match status" value="1"/>
</dbReference>
<dbReference type="InterPro" id="IPR050090">
    <property type="entry name" value="Tyrosine_recombinase_XerCD"/>
</dbReference>
<feature type="domain" description="Tyr recombinase" evidence="2">
    <location>
        <begin position="7"/>
        <end position="182"/>
    </location>
</feature>
<dbReference type="EMBL" id="CP045273">
    <property type="protein sequence ID" value="QJX80396.1"/>
    <property type="molecule type" value="Genomic_DNA"/>
</dbReference>
<dbReference type="Pfam" id="PF00589">
    <property type="entry name" value="Phage_integrase"/>
    <property type="match status" value="1"/>
</dbReference>